<protein>
    <submittedName>
        <fullName evidence="2">Uncharacterized protein</fullName>
    </submittedName>
</protein>
<dbReference type="Proteomes" id="UP001066276">
    <property type="component" value="Chromosome 3_2"/>
</dbReference>
<evidence type="ECO:0000313" key="2">
    <source>
        <dbReference type="EMBL" id="KAJ1178214.1"/>
    </source>
</evidence>
<keyword evidence="3" id="KW-1185">Reference proteome</keyword>
<evidence type="ECO:0000256" key="1">
    <source>
        <dbReference type="SAM" id="MobiDB-lite"/>
    </source>
</evidence>
<accession>A0AAV7TPU2</accession>
<feature type="region of interest" description="Disordered" evidence="1">
    <location>
        <begin position="240"/>
        <end position="260"/>
    </location>
</feature>
<name>A0AAV7TPU2_PLEWA</name>
<reference evidence="2" key="1">
    <citation type="journal article" date="2022" name="bioRxiv">
        <title>Sequencing and chromosome-scale assembly of the giantPleurodeles waltlgenome.</title>
        <authorList>
            <person name="Brown T."/>
            <person name="Elewa A."/>
            <person name="Iarovenko S."/>
            <person name="Subramanian E."/>
            <person name="Araus A.J."/>
            <person name="Petzold A."/>
            <person name="Susuki M."/>
            <person name="Suzuki K.-i.T."/>
            <person name="Hayashi T."/>
            <person name="Toyoda A."/>
            <person name="Oliveira C."/>
            <person name="Osipova E."/>
            <person name="Leigh N.D."/>
            <person name="Simon A."/>
            <person name="Yun M.H."/>
        </authorList>
    </citation>
    <scope>NUCLEOTIDE SEQUENCE</scope>
    <source>
        <strain evidence="2">20211129_DDA</strain>
        <tissue evidence="2">Liver</tissue>
    </source>
</reference>
<comment type="caution">
    <text evidence="2">The sequence shown here is derived from an EMBL/GenBank/DDBJ whole genome shotgun (WGS) entry which is preliminary data.</text>
</comment>
<dbReference type="EMBL" id="JANPWB010000006">
    <property type="protein sequence ID" value="KAJ1178214.1"/>
    <property type="molecule type" value="Genomic_DNA"/>
</dbReference>
<evidence type="ECO:0000313" key="3">
    <source>
        <dbReference type="Proteomes" id="UP001066276"/>
    </source>
</evidence>
<organism evidence="2 3">
    <name type="scientific">Pleurodeles waltl</name>
    <name type="common">Iberian ribbed newt</name>
    <dbReference type="NCBI Taxonomy" id="8319"/>
    <lineage>
        <taxon>Eukaryota</taxon>
        <taxon>Metazoa</taxon>
        <taxon>Chordata</taxon>
        <taxon>Craniata</taxon>
        <taxon>Vertebrata</taxon>
        <taxon>Euteleostomi</taxon>
        <taxon>Amphibia</taxon>
        <taxon>Batrachia</taxon>
        <taxon>Caudata</taxon>
        <taxon>Salamandroidea</taxon>
        <taxon>Salamandridae</taxon>
        <taxon>Pleurodelinae</taxon>
        <taxon>Pleurodeles</taxon>
    </lineage>
</organism>
<proteinExistence type="predicted"/>
<sequence>MGAPPTGAQRLRCSLPMRYANQGLCGRQPRSPPQVVMAVLRWCTSGRRKGAGVLGHPLHAQDSSAHCLLPLSAPQLLQRSVAALTGSGCTHRCAHSGPLHPAARGPSSGSPLLKQRIPISHRAQTASTAPVLGFRKSPVQRRAAHGSRVWVPTPGRDLPVVAAQGPGSQLSPFAPRGGAKSGCRSRYRGFFRHLHGTAPAPPAPARLLLRAAVPLLRFRQFHSTRARGFRVALWPSPQPFPAHCAGQPRETHRVQPTRSA</sequence>
<gene>
    <name evidence="2" type="ORF">NDU88_003461</name>
</gene>
<dbReference type="AlphaFoldDB" id="A0AAV7TPU2"/>